<dbReference type="EMBL" id="CAJFDI010000001">
    <property type="protein sequence ID" value="CAD5208454.1"/>
    <property type="molecule type" value="Genomic_DNA"/>
</dbReference>
<dbReference type="Proteomes" id="UP000582659">
    <property type="component" value="Unassembled WGS sequence"/>
</dbReference>
<comment type="caution">
    <text evidence="1">The sequence shown here is derived from an EMBL/GenBank/DDBJ whole genome shotgun (WGS) entry which is preliminary data.</text>
</comment>
<dbReference type="Proteomes" id="UP000659654">
    <property type="component" value="Unassembled WGS sequence"/>
</dbReference>
<accession>A0A7I8XGF0</accession>
<reference evidence="1" key="1">
    <citation type="submission" date="2020-09" db="EMBL/GenBank/DDBJ databases">
        <authorList>
            <person name="Kikuchi T."/>
        </authorList>
    </citation>
    <scope>NUCLEOTIDE SEQUENCE</scope>
    <source>
        <strain evidence="1">Ka4C1</strain>
    </source>
</reference>
<dbReference type="AlphaFoldDB" id="A0A7I8XGF0"/>
<protein>
    <submittedName>
        <fullName evidence="1">(pine wood nematode) hypothetical protein</fullName>
    </submittedName>
</protein>
<organism evidence="1 2">
    <name type="scientific">Bursaphelenchus xylophilus</name>
    <name type="common">Pinewood nematode worm</name>
    <name type="synonym">Aphelenchoides xylophilus</name>
    <dbReference type="NCBI Taxonomy" id="6326"/>
    <lineage>
        <taxon>Eukaryota</taxon>
        <taxon>Metazoa</taxon>
        <taxon>Ecdysozoa</taxon>
        <taxon>Nematoda</taxon>
        <taxon>Chromadorea</taxon>
        <taxon>Rhabditida</taxon>
        <taxon>Tylenchina</taxon>
        <taxon>Tylenchomorpha</taxon>
        <taxon>Aphelenchoidea</taxon>
        <taxon>Aphelenchoididae</taxon>
        <taxon>Bursaphelenchus</taxon>
    </lineage>
</organism>
<dbReference type="EMBL" id="CAJFCV020000001">
    <property type="protein sequence ID" value="CAG9081561.1"/>
    <property type="molecule type" value="Genomic_DNA"/>
</dbReference>
<evidence type="ECO:0000313" key="1">
    <source>
        <dbReference type="EMBL" id="CAD5208454.1"/>
    </source>
</evidence>
<name>A0A7I8XGF0_BURXY</name>
<gene>
    <name evidence="1" type="ORF">BXYJ_LOCUS690</name>
</gene>
<keyword evidence="2" id="KW-1185">Reference proteome</keyword>
<evidence type="ECO:0000313" key="2">
    <source>
        <dbReference type="Proteomes" id="UP000659654"/>
    </source>
</evidence>
<sequence length="103" mass="11534">MSVQHTDDLRPVPAQEVRAQVLHLDIKRMTELCLRKIWLLEPAHVARNLDIAQLPSKSTPGSGNVLVFPPTRLSDPHASINNVSLLCEPRCRSIRPRVAPCQN</sequence>
<proteinExistence type="predicted"/>